<dbReference type="EMBL" id="LSRX01000942">
    <property type="protein sequence ID" value="OLP85996.1"/>
    <property type="molecule type" value="Genomic_DNA"/>
</dbReference>
<reference evidence="2 3" key="1">
    <citation type="submission" date="2016-02" db="EMBL/GenBank/DDBJ databases">
        <title>Genome analysis of coral dinoflagellate symbionts highlights evolutionary adaptations to a symbiotic lifestyle.</title>
        <authorList>
            <person name="Aranda M."/>
            <person name="Li Y."/>
            <person name="Liew Y.J."/>
            <person name="Baumgarten S."/>
            <person name="Simakov O."/>
            <person name="Wilson M."/>
            <person name="Piel J."/>
            <person name="Ashoor H."/>
            <person name="Bougouffa S."/>
            <person name="Bajic V.B."/>
            <person name="Ryu T."/>
            <person name="Ravasi T."/>
            <person name="Bayer T."/>
            <person name="Micklem G."/>
            <person name="Kim H."/>
            <person name="Bhak J."/>
            <person name="Lajeunesse T.C."/>
            <person name="Voolstra C.R."/>
        </authorList>
    </citation>
    <scope>NUCLEOTIDE SEQUENCE [LARGE SCALE GENOMIC DNA]</scope>
    <source>
        <strain evidence="2 3">CCMP2467</strain>
    </source>
</reference>
<evidence type="ECO:0000313" key="3">
    <source>
        <dbReference type="Proteomes" id="UP000186817"/>
    </source>
</evidence>
<accession>A0A1Q9CST2</accession>
<protein>
    <submittedName>
        <fullName evidence="2">Uncharacterized protein</fullName>
    </submittedName>
</protein>
<dbReference type="AlphaFoldDB" id="A0A1Q9CST2"/>
<gene>
    <name evidence="2" type="ORF">AK812_SmicGene32970</name>
</gene>
<dbReference type="OrthoDB" id="442340at2759"/>
<proteinExistence type="predicted"/>
<sequence length="454" mass="49919">MLLFIFSQCRIAARFKACDAAVMDDRFNRSRGAELLSNVPIPYKFSDDQVAHKHRARELLDRALQTRRDRKDTEANHQRRQRQRAVLEQLCNKCFSKEMQADPGPGERFWKRHAVSARSRHRVEDGADAVHGVRYSGKHEVRTARLHRDFIDRAPAHTDDSIRAVLRTVAGTGGGNELDTSSTHESKPFIEIEGREGVGVNFDWSEPYVMAYNSASAGIQRQDKWCMQGELSRSMPIPKVRTRPGHDETELKMMHSAAVMESLAGGGVGVATKILGLKERGAPWDHISQFAAMAKATAFEMPKETALEVCRCLAEAAMEAEAEAEVEAIASLRTCAMSLLASAAARARDADSLDFPLCGLEMIAKTGLGWSAFSNMYLDHDLSDSASVPALVAGSWSPSSCSSSAATRRLSSKCRLKQQVGSATFSFGRLSVMETLSANLLRPADVLQGPHIGR</sequence>
<feature type="compositionally biased region" description="Basic and acidic residues" evidence="1">
    <location>
        <begin position="61"/>
        <end position="77"/>
    </location>
</feature>
<feature type="region of interest" description="Disordered" evidence="1">
    <location>
        <begin position="61"/>
        <end position="81"/>
    </location>
</feature>
<evidence type="ECO:0000256" key="1">
    <source>
        <dbReference type="SAM" id="MobiDB-lite"/>
    </source>
</evidence>
<comment type="caution">
    <text evidence="2">The sequence shown here is derived from an EMBL/GenBank/DDBJ whole genome shotgun (WGS) entry which is preliminary data.</text>
</comment>
<keyword evidence="3" id="KW-1185">Reference proteome</keyword>
<evidence type="ECO:0000313" key="2">
    <source>
        <dbReference type="EMBL" id="OLP85996.1"/>
    </source>
</evidence>
<dbReference type="Proteomes" id="UP000186817">
    <property type="component" value="Unassembled WGS sequence"/>
</dbReference>
<name>A0A1Q9CST2_SYMMI</name>
<organism evidence="2 3">
    <name type="scientific">Symbiodinium microadriaticum</name>
    <name type="common">Dinoflagellate</name>
    <name type="synonym">Zooxanthella microadriatica</name>
    <dbReference type="NCBI Taxonomy" id="2951"/>
    <lineage>
        <taxon>Eukaryota</taxon>
        <taxon>Sar</taxon>
        <taxon>Alveolata</taxon>
        <taxon>Dinophyceae</taxon>
        <taxon>Suessiales</taxon>
        <taxon>Symbiodiniaceae</taxon>
        <taxon>Symbiodinium</taxon>
    </lineage>
</organism>